<keyword evidence="2" id="KW-1185">Reference proteome</keyword>
<name>A0A9W4ST70_9GLOM</name>
<evidence type="ECO:0000313" key="1">
    <source>
        <dbReference type="EMBL" id="CAI2182145.1"/>
    </source>
</evidence>
<proteinExistence type="predicted"/>
<protein>
    <submittedName>
        <fullName evidence="1">17641_t:CDS:1</fullName>
    </submittedName>
</protein>
<reference evidence="1" key="1">
    <citation type="submission" date="2022-08" db="EMBL/GenBank/DDBJ databases">
        <authorList>
            <person name="Kallberg Y."/>
            <person name="Tangrot J."/>
            <person name="Rosling A."/>
        </authorList>
    </citation>
    <scope>NUCLEOTIDE SEQUENCE</scope>
    <source>
        <strain evidence="1">Wild A</strain>
    </source>
</reference>
<sequence>MLTSEQDEQDLSQSCEASSESIRSASCVLSKQPQVNAFKLACNLENCEDSSRSESCYIEELQHDEVIAKLDKNIIAEETFGVQQMNIPSLLVFEKYDENAVIEFLGKYQPRYTEFYEKFKEQVVIGDNFMCLTENCLKKDPFNFPVRAIMTIIKQDQVNDEIDELLIQAFDKFNVKEIAPETHEGYSESKLKELCERKIFYRTGRLYYKRKFGSQADYKIVSCLCRIEEVCNDGLSVIIHINNKKRLSPKCDSL</sequence>
<evidence type="ECO:0000313" key="2">
    <source>
        <dbReference type="Proteomes" id="UP001153678"/>
    </source>
</evidence>
<gene>
    <name evidence="1" type="ORF">FWILDA_LOCUS10435</name>
</gene>
<organism evidence="1 2">
    <name type="scientific">Funneliformis geosporum</name>
    <dbReference type="NCBI Taxonomy" id="1117311"/>
    <lineage>
        <taxon>Eukaryota</taxon>
        <taxon>Fungi</taxon>
        <taxon>Fungi incertae sedis</taxon>
        <taxon>Mucoromycota</taxon>
        <taxon>Glomeromycotina</taxon>
        <taxon>Glomeromycetes</taxon>
        <taxon>Glomerales</taxon>
        <taxon>Glomeraceae</taxon>
        <taxon>Funneliformis</taxon>
    </lineage>
</organism>
<dbReference type="AlphaFoldDB" id="A0A9W4ST70"/>
<dbReference type="EMBL" id="CAMKVN010002677">
    <property type="protein sequence ID" value="CAI2182145.1"/>
    <property type="molecule type" value="Genomic_DNA"/>
</dbReference>
<dbReference type="Proteomes" id="UP001153678">
    <property type="component" value="Unassembled WGS sequence"/>
</dbReference>
<accession>A0A9W4ST70</accession>
<comment type="caution">
    <text evidence="1">The sequence shown here is derived from an EMBL/GenBank/DDBJ whole genome shotgun (WGS) entry which is preliminary data.</text>
</comment>
<dbReference type="OrthoDB" id="2314883at2759"/>